<evidence type="ECO:0000313" key="3">
    <source>
        <dbReference type="Proteomes" id="UP000799770"/>
    </source>
</evidence>
<sequence length="299" mass="32114">MVPIVGVVCVNSHRSRCRWPNGQQSVARRQRFSLPTCAVALASAPRRPSEADGASADLAGRLAAREECTRAEGLIFIWNRIGRSPLPEALHTCKAKQLGCKVPIPAAAAVLDGQNGRASNSQNDPGRGLSGPVVVTLLQPEHAQRLARFHLRSTFLSSSPIAQAQETAQRARAVWSSSSSQQRQCHPRPHTVRQASTSITGLALGADTARRWAVSRPYTAPYRTDNFCALPLLSTPRPQEEEHEPRPLSALAPECSPPSRRASVYYVSVAHISKSNPRSRASTATRTTAGRTAAGTGAV</sequence>
<accession>A0A6A5ZW07</accession>
<feature type="region of interest" description="Disordered" evidence="1">
    <location>
        <begin position="273"/>
        <end position="299"/>
    </location>
</feature>
<gene>
    <name evidence="2" type="ORF">BDV96DRAFT_12243</name>
</gene>
<feature type="compositionally biased region" description="Low complexity" evidence="1">
    <location>
        <begin position="278"/>
        <end position="299"/>
    </location>
</feature>
<dbReference type="AlphaFoldDB" id="A0A6A5ZW07"/>
<dbReference type="Proteomes" id="UP000799770">
    <property type="component" value="Unassembled WGS sequence"/>
</dbReference>
<name>A0A6A5ZW07_9PLEO</name>
<keyword evidence="3" id="KW-1185">Reference proteome</keyword>
<proteinExistence type="predicted"/>
<reference evidence="2" key="1">
    <citation type="journal article" date="2020" name="Stud. Mycol.">
        <title>101 Dothideomycetes genomes: a test case for predicting lifestyles and emergence of pathogens.</title>
        <authorList>
            <person name="Haridas S."/>
            <person name="Albert R."/>
            <person name="Binder M."/>
            <person name="Bloem J."/>
            <person name="Labutti K."/>
            <person name="Salamov A."/>
            <person name="Andreopoulos B."/>
            <person name="Baker S."/>
            <person name="Barry K."/>
            <person name="Bills G."/>
            <person name="Bluhm B."/>
            <person name="Cannon C."/>
            <person name="Castanera R."/>
            <person name="Culley D."/>
            <person name="Daum C."/>
            <person name="Ezra D."/>
            <person name="Gonzalez J."/>
            <person name="Henrissat B."/>
            <person name="Kuo A."/>
            <person name="Liang C."/>
            <person name="Lipzen A."/>
            <person name="Lutzoni F."/>
            <person name="Magnuson J."/>
            <person name="Mondo S."/>
            <person name="Nolan M."/>
            <person name="Ohm R."/>
            <person name="Pangilinan J."/>
            <person name="Park H.-J."/>
            <person name="Ramirez L."/>
            <person name="Alfaro M."/>
            <person name="Sun H."/>
            <person name="Tritt A."/>
            <person name="Yoshinaga Y."/>
            <person name="Zwiers L.-H."/>
            <person name="Turgeon B."/>
            <person name="Goodwin S."/>
            <person name="Spatafora J."/>
            <person name="Crous P."/>
            <person name="Grigoriev I."/>
        </authorList>
    </citation>
    <scope>NUCLEOTIDE SEQUENCE</scope>
    <source>
        <strain evidence="2">CBS 627.86</strain>
    </source>
</reference>
<evidence type="ECO:0000256" key="1">
    <source>
        <dbReference type="SAM" id="MobiDB-lite"/>
    </source>
</evidence>
<protein>
    <submittedName>
        <fullName evidence="2">Uncharacterized protein</fullName>
    </submittedName>
</protein>
<evidence type="ECO:0000313" key="2">
    <source>
        <dbReference type="EMBL" id="KAF2122947.1"/>
    </source>
</evidence>
<feature type="region of interest" description="Disordered" evidence="1">
    <location>
        <begin position="237"/>
        <end position="258"/>
    </location>
</feature>
<organism evidence="2 3">
    <name type="scientific">Lophiotrema nucula</name>
    <dbReference type="NCBI Taxonomy" id="690887"/>
    <lineage>
        <taxon>Eukaryota</taxon>
        <taxon>Fungi</taxon>
        <taxon>Dikarya</taxon>
        <taxon>Ascomycota</taxon>
        <taxon>Pezizomycotina</taxon>
        <taxon>Dothideomycetes</taxon>
        <taxon>Pleosporomycetidae</taxon>
        <taxon>Pleosporales</taxon>
        <taxon>Lophiotremataceae</taxon>
        <taxon>Lophiotrema</taxon>
    </lineage>
</organism>
<dbReference type="EMBL" id="ML977310">
    <property type="protein sequence ID" value="KAF2122947.1"/>
    <property type="molecule type" value="Genomic_DNA"/>
</dbReference>